<keyword evidence="1" id="KW-0812">Transmembrane</keyword>
<keyword evidence="1" id="KW-1133">Transmembrane helix</keyword>
<feature type="transmembrane region" description="Helical" evidence="1">
    <location>
        <begin position="25"/>
        <end position="50"/>
    </location>
</feature>
<sequence length="51" mass="5892">MKSIFFTWFPISGLGLPNIYQNLMLITMCVGFFDLGVYLVSVIILFLVMVW</sequence>
<organism evidence="2">
    <name type="scientific">marine metagenome</name>
    <dbReference type="NCBI Taxonomy" id="408172"/>
    <lineage>
        <taxon>unclassified sequences</taxon>
        <taxon>metagenomes</taxon>
        <taxon>ecological metagenomes</taxon>
    </lineage>
</organism>
<reference evidence="2" key="1">
    <citation type="submission" date="2018-05" db="EMBL/GenBank/DDBJ databases">
        <authorList>
            <person name="Lanie J.A."/>
            <person name="Ng W.-L."/>
            <person name="Kazmierczak K.M."/>
            <person name="Andrzejewski T.M."/>
            <person name="Davidsen T.M."/>
            <person name="Wayne K.J."/>
            <person name="Tettelin H."/>
            <person name="Glass J.I."/>
            <person name="Rusch D."/>
            <person name="Podicherti R."/>
            <person name="Tsui H.-C.T."/>
            <person name="Winkler M.E."/>
        </authorList>
    </citation>
    <scope>NUCLEOTIDE SEQUENCE</scope>
</reference>
<dbReference type="EMBL" id="UINC01079341">
    <property type="protein sequence ID" value="SVC21249.1"/>
    <property type="molecule type" value="Genomic_DNA"/>
</dbReference>
<protein>
    <submittedName>
        <fullName evidence="2">Uncharacterized protein</fullName>
    </submittedName>
</protein>
<keyword evidence="1" id="KW-0472">Membrane</keyword>
<dbReference type="AlphaFoldDB" id="A0A382KAP0"/>
<name>A0A382KAP0_9ZZZZ</name>
<proteinExistence type="predicted"/>
<accession>A0A382KAP0</accession>
<evidence type="ECO:0000313" key="2">
    <source>
        <dbReference type="EMBL" id="SVC21249.1"/>
    </source>
</evidence>
<gene>
    <name evidence="2" type="ORF">METZ01_LOCUS274103</name>
</gene>
<evidence type="ECO:0000256" key="1">
    <source>
        <dbReference type="SAM" id="Phobius"/>
    </source>
</evidence>